<comment type="caution">
    <text evidence="5">The sequence shown here is derived from an EMBL/GenBank/DDBJ whole genome shotgun (WGS) entry which is preliminary data.</text>
</comment>
<dbReference type="Gene3D" id="2.40.420.20">
    <property type="match status" value="1"/>
</dbReference>
<organism evidence="5 6">
    <name type="scientific">Thalassotalea insulae</name>
    <dbReference type="NCBI Taxonomy" id="2056778"/>
    <lineage>
        <taxon>Bacteria</taxon>
        <taxon>Pseudomonadati</taxon>
        <taxon>Pseudomonadota</taxon>
        <taxon>Gammaproteobacteria</taxon>
        <taxon>Alteromonadales</taxon>
        <taxon>Colwelliaceae</taxon>
        <taxon>Thalassotalea</taxon>
    </lineage>
</organism>
<dbReference type="NCBIfam" id="TIGR01730">
    <property type="entry name" value="RND_mfp"/>
    <property type="match status" value="1"/>
</dbReference>
<reference evidence="5 6" key="1">
    <citation type="submission" date="2023-03" db="EMBL/GenBank/DDBJ databases">
        <title>Draft genome sequence of Thalassotalea insulae KCTC 62186T.</title>
        <authorList>
            <person name="Sawabe T."/>
        </authorList>
    </citation>
    <scope>NUCLEOTIDE SEQUENCE [LARGE SCALE GENOMIC DNA]</scope>
    <source>
        <strain evidence="5 6">KCTC 62186</strain>
    </source>
</reference>
<keyword evidence="6" id="KW-1185">Reference proteome</keyword>
<dbReference type="Pfam" id="PF25917">
    <property type="entry name" value="BSH_RND"/>
    <property type="match status" value="1"/>
</dbReference>
<dbReference type="Gene3D" id="2.40.50.100">
    <property type="match status" value="1"/>
</dbReference>
<comment type="similarity">
    <text evidence="1">Belongs to the membrane fusion protein (MFP) (TC 8.A.1) family.</text>
</comment>
<keyword evidence="3" id="KW-0812">Transmembrane</keyword>
<evidence type="ECO:0000256" key="1">
    <source>
        <dbReference type="ARBA" id="ARBA00009477"/>
    </source>
</evidence>
<evidence type="ECO:0000313" key="5">
    <source>
        <dbReference type="EMBL" id="GLX80272.1"/>
    </source>
</evidence>
<feature type="domain" description="Multidrug resistance protein MdtA-like barrel-sandwich hybrid" evidence="4">
    <location>
        <begin position="78"/>
        <end position="212"/>
    </location>
</feature>
<feature type="transmembrane region" description="Helical" evidence="3">
    <location>
        <begin position="12"/>
        <end position="30"/>
    </location>
</feature>
<accession>A0ABQ6GY64</accession>
<evidence type="ECO:0000313" key="6">
    <source>
        <dbReference type="Proteomes" id="UP001157186"/>
    </source>
</evidence>
<dbReference type="Gene3D" id="1.10.287.470">
    <property type="entry name" value="Helix hairpin bin"/>
    <property type="match status" value="1"/>
</dbReference>
<dbReference type="PANTHER" id="PTHR30469:SF12">
    <property type="entry name" value="MULTIDRUG RESISTANCE PROTEIN MDTA"/>
    <property type="match status" value="1"/>
</dbReference>
<feature type="region of interest" description="Disordered" evidence="2">
    <location>
        <begin position="392"/>
        <end position="434"/>
    </location>
</feature>
<protein>
    <submittedName>
        <fullName evidence="5">Membrane protein</fullName>
    </submittedName>
</protein>
<dbReference type="RefSeq" id="WP_284246246.1">
    <property type="nucleotide sequence ID" value="NZ_BSST01000001.1"/>
</dbReference>
<dbReference type="InterPro" id="IPR006143">
    <property type="entry name" value="RND_pump_MFP"/>
</dbReference>
<dbReference type="SUPFAM" id="SSF111369">
    <property type="entry name" value="HlyD-like secretion proteins"/>
    <property type="match status" value="1"/>
</dbReference>
<keyword evidence="3" id="KW-0472">Membrane</keyword>
<name>A0ABQ6GY64_9GAMM</name>
<gene>
    <name evidence="5" type="ORF">tinsulaeT_36120</name>
</gene>
<proteinExistence type="inferred from homology"/>
<feature type="compositionally biased region" description="Basic and acidic residues" evidence="2">
    <location>
        <begin position="393"/>
        <end position="403"/>
    </location>
</feature>
<dbReference type="PANTHER" id="PTHR30469">
    <property type="entry name" value="MULTIDRUG RESISTANCE PROTEIN MDTA"/>
    <property type="match status" value="1"/>
</dbReference>
<evidence type="ECO:0000259" key="4">
    <source>
        <dbReference type="Pfam" id="PF25917"/>
    </source>
</evidence>
<dbReference type="Proteomes" id="UP001157186">
    <property type="component" value="Unassembled WGS sequence"/>
</dbReference>
<evidence type="ECO:0000256" key="2">
    <source>
        <dbReference type="SAM" id="MobiDB-lite"/>
    </source>
</evidence>
<dbReference type="Gene3D" id="2.40.30.170">
    <property type="match status" value="1"/>
</dbReference>
<keyword evidence="3" id="KW-1133">Transmembrane helix</keyword>
<sequence>MLVNIFSRYKKLLLPVIILIAAIVLYLLILSNPPVAKRGRPNSAPQINVDVKTLAIENYAVNIESYGTIKPRTQSVLLPQVSGQIIAISDKFQAGAFFDKGDVLIELDDRDLKVEVKIAQANLFSAKQALSEEQARVEQAKQDWQRLGGNGQAPDLVLRKPQLLAAQAKLYSAQASLDKAQLALERSKIKAPYTGRILSKDVDLGQVISPSTRLAEIYAVDYVEIRLPLKNKDLPYISLPETNRFAQAINDSEPQVTIFSDLVKQQSWQGKVVRTEGAFDQTSQQLFVVAQIDDPYGHQANQGLPLKIGQYVTAKIAGNDVTDAIVIPNKTIYQGTYVYIVENGVLKRLDVTIAWQNKDVAIIESGLSVGQQLVLTPLGQVTSGTSVAINSIDGRKVGGDKQRRGQKSKNPDGQPDKAMAKPVAAGRVKKESHS</sequence>
<dbReference type="EMBL" id="BSST01000001">
    <property type="protein sequence ID" value="GLX80272.1"/>
    <property type="molecule type" value="Genomic_DNA"/>
</dbReference>
<dbReference type="InterPro" id="IPR058625">
    <property type="entry name" value="MdtA-like_BSH"/>
</dbReference>
<evidence type="ECO:0000256" key="3">
    <source>
        <dbReference type="SAM" id="Phobius"/>
    </source>
</evidence>